<dbReference type="InterPro" id="IPR038157">
    <property type="entry name" value="FeoA_core_dom"/>
</dbReference>
<dbReference type="EMBL" id="FZOB01000002">
    <property type="protein sequence ID" value="SNR67305.1"/>
    <property type="molecule type" value="Genomic_DNA"/>
</dbReference>
<dbReference type="InterPro" id="IPR007167">
    <property type="entry name" value="Fe-transptr_FeoA-like"/>
</dbReference>
<evidence type="ECO:0000256" key="1">
    <source>
        <dbReference type="ARBA" id="ARBA00023004"/>
    </source>
</evidence>
<evidence type="ECO:0000313" key="3">
    <source>
        <dbReference type="EMBL" id="SNR67305.1"/>
    </source>
</evidence>
<gene>
    <name evidence="3" type="ORF">SAMN06265340_102199</name>
</gene>
<keyword evidence="4" id="KW-1185">Reference proteome</keyword>
<dbReference type="Proteomes" id="UP000198405">
    <property type="component" value="Unassembled WGS sequence"/>
</dbReference>
<dbReference type="InterPro" id="IPR008988">
    <property type="entry name" value="Transcriptional_repressor_C"/>
</dbReference>
<accession>A0A238Y7U8</accession>
<dbReference type="GO" id="GO:0046914">
    <property type="term" value="F:transition metal ion binding"/>
    <property type="evidence" value="ECO:0007669"/>
    <property type="project" value="InterPro"/>
</dbReference>
<keyword evidence="1" id="KW-0408">Iron</keyword>
<dbReference type="RefSeq" id="WP_089322540.1">
    <property type="nucleotide sequence ID" value="NZ_FZOB01000002.1"/>
</dbReference>
<dbReference type="OrthoDB" id="5984at2"/>
<evidence type="ECO:0000313" key="4">
    <source>
        <dbReference type="Proteomes" id="UP000198405"/>
    </source>
</evidence>
<evidence type="ECO:0000259" key="2">
    <source>
        <dbReference type="SMART" id="SM00899"/>
    </source>
</evidence>
<dbReference type="SUPFAM" id="SSF50037">
    <property type="entry name" value="C-terminal domain of transcriptional repressors"/>
    <property type="match status" value="1"/>
</dbReference>
<proteinExistence type="predicted"/>
<reference evidence="4" key="1">
    <citation type="submission" date="2017-06" db="EMBL/GenBank/DDBJ databases">
        <authorList>
            <person name="Varghese N."/>
            <person name="Submissions S."/>
        </authorList>
    </citation>
    <scope>NUCLEOTIDE SEQUENCE [LARGE SCALE GENOMIC DNA]</scope>
    <source>
        <strain evidence="4">DSM 15668</strain>
    </source>
</reference>
<organism evidence="3 4">
    <name type="scientific">Desulfurobacterium atlanticum</name>
    <dbReference type="NCBI Taxonomy" id="240169"/>
    <lineage>
        <taxon>Bacteria</taxon>
        <taxon>Pseudomonadati</taxon>
        <taxon>Aquificota</taxon>
        <taxon>Aquificia</taxon>
        <taxon>Desulfurobacteriales</taxon>
        <taxon>Desulfurobacteriaceae</taxon>
        <taxon>Desulfurobacterium</taxon>
    </lineage>
</organism>
<feature type="domain" description="Ferrous iron transporter FeoA-like" evidence="2">
    <location>
        <begin position="2"/>
        <end position="71"/>
    </location>
</feature>
<name>A0A238Y7U8_9BACT</name>
<dbReference type="PANTHER" id="PTHR43151:SF1">
    <property type="entry name" value="SSR2333 PROTEIN"/>
    <property type="match status" value="1"/>
</dbReference>
<dbReference type="AlphaFoldDB" id="A0A238Y7U8"/>
<protein>
    <submittedName>
        <fullName evidence="3">Ferrous iron transport protein A</fullName>
    </submittedName>
</protein>
<dbReference type="InterPro" id="IPR053184">
    <property type="entry name" value="FeoA-like"/>
</dbReference>
<sequence>MRTLLDVKEGEKVEVVEIKGSPCFCNRMASVGLFPGTKVRVIKTAPGPVIVEIAGSRFALGKGMARRVIVR</sequence>
<dbReference type="SMART" id="SM00899">
    <property type="entry name" value="FeoA"/>
    <property type="match status" value="1"/>
</dbReference>
<dbReference type="Pfam" id="PF04023">
    <property type="entry name" value="FeoA"/>
    <property type="match status" value="1"/>
</dbReference>
<dbReference type="Gene3D" id="2.30.30.90">
    <property type="match status" value="1"/>
</dbReference>
<dbReference type="PANTHER" id="PTHR43151">
    <property type="entry name" value="FEOA FAMILY PROTEIN"/>
    <property type="match status" value="1"/>
</dbReference>